<dbReference type="InterPro" id="IPR002109">
    <property type="entry name" value="Glutaredoxin"/>
</dbReference>
<comment type="caution">
    <text evidence="2">The sequence shown here is derived from an EMBL/GenBank/DDBJ whole genome shotgun (WGS) entry which is preliminary data.</text>
</comment>
<evidence type="ECO:0000259" key="1">
    <source>
        <dbReference type="Pfam" id="PF00462"/>
    </source>
</evidence>
<dbReference type="InterPro" id="IPR036249">
    <property type="entry name" value="Thioredoxin-like_sf"/>
</dbReference>
<accession>A0ABW3LJ22</accession>
<dbReference type="Proteomes" id="UP001597040">
    <property type="component" value="Unassembled WGS sequence"/>
</dbReference>
<dbReference type="CDD" id="cd02976">
    <property type="entry name" value="NrdH"/>
    <property type="match status" value="1"/>
</dbReference>
<dbReference type="SUPFAM" id="SSF52833">
    <property type="entry name" value="Thioredoxin-like"/>
    <property type="match status" value="1"/>
</dbReference>
<protein>
    <submittedName>
        <fullName evidence="2">Glutaredoxin family protein</fullName>
    </submittedName>
</protein>
<feature type="domain" description="Glutaredoxin" evidence="1">
    <location>
        <begin position="6"/>
        <end position="63"/>
    </location>
</feature>
<gene>
    <name evidence="2" type="ORF">ACFQ3N_08195</name>
</gene>
<dbReference type="RefSeq" id="WP_390361299.1">
    <property type="nucleotide sequence ID" value="NZ_JBHTKJ010000017.1"/>
</dbReference>
<sequence>MSEKNVIIYVSNNCLEGERLLKQLDVWNVSYTKKNVSNNKEYMVELQEKGVFGTPATFIGDQTVLGFQINKLKRILEVDNQTSILNARYGS</sequence>
<reference evidence="3" key="1">
    <citation type="journal article" date="2019" name="Int. J. Syst. Evol. Microbiol.">
        <title>The Global Catalogue of Microorganisms (GCM) 10K type strain sequencing project: providing services to taxonomists for standard genome sequencing and annotation.</title>
        <authorList>
            <consortium name="The Broad Institute Genomics Platform"/>
            <consortium name="The Broad Institute Genome Sequencing Center for Infectious Disease"/>
            <person name="Wu L."/>
            <person name="Ma J."/>
        </authorList>
    </citation>
    <scope>NUCLEOTIDE SEQUENCE [LARGE SCALE GENOMIC DNA]</scope>
    <source>
        <strain evidence="3">CCUG 56754</strain>
    </source>
</reference>
<dbReference type="EMBL" id="JBHTKJ010000017">
    <property type="protein sequence ID" value="MFD1038378.1"/>
    <property type="molecule type" value="Genomic_DNA"/>
</dbReference>
<dbReference type="Gene3D" id="3.40.30.10">
    <property type="entry name" value="Glutaredoxin"/>
    <property type="match status" value="1"/>
</dbReference>
<evidence type="ECO:0000313" key="2">
    <source>
        <dbReference type="EMBL" id="MFD1038378.1"/>
    </source>
</evidence>
<name>A0ABW3LJ22_9BACI</name>
<keyword evidence="3" id="KW-1185">Reference proteome</keyword>
<evidence type="ECO:0000313" key="3">
    <source>
        <dbReference type="Proteomes" id="UP001597040"/>
    </source>
</evidence>
<dbReference type="Pfam" id="PF00462">
    <property type="entry name" value="Glutaredoxin"/>
    <property type="match status" value="1"/>
</dbReference>
<proteinExistence type="predicted"/>
<organism evidence="2 3">
    <name type="scientific">Virgibacillus byunsanensis</name>
    <dbReference type="NCBI Taxonomy" id="570945"/>
    <lineage>
        <taxon>Bacteria</taxon>
        <taxon>Bacillati</taxon>
        <taxon>Bacillota</taxon>
        <taxon>Bacilli</taxon>
        <taxon>Bacillales</taxon>
        <taxon>Bacillaceae</taxon>
        <taxon>Virgibacillus</taxon>
    </lineage>
</organism>